<feature type="transmembrane region" description="Helical" evidence="1">
    <location>
        <begin position="159"/>
        <end position="177"/>
    </location>
</feature>
<dbReference type="EMBL" id="PKGY01000004">
    <property type="protein sequence ID" value="PKZ21158.1"/>
    <property type="molecule type" value="Genomic_DNA"/>
</dbReference>
<keyword evidence="4" id="KW-1185">Reference proteome</keyword>
<name>A0A109RDE4_9LACT</name>
<dbReference type="GeneID" id="92903142"/>
<dbReference type="KEGG" id="asan:AWM72_03535"/>
<proteinExistence type="predicted"/>
<evidence type="ECO:0000313" key="2">
    <source>
        <dbReference type="EMBL" id="AMB93891.1"/>
    </source>
</evidence>
<gene>
    <name evidence="2" type="ORF">AWM72_03535</name>
    <name evidence="3" type="ORF">CYJ28_08195</name>
</gene>
<keyword evidence="1" id="KW-0472">Membrane</keyword>
<keyword evidence="1" id="KW-1133">Transmembrane helix</keyword>
<evidence type="ECO:0000313" key="4">
    <source>
        <dbReference type="Proteomes" id="UP000069912"/>
    </source>
</evidence>
<protein>
    <submittedName>
        <fullName evidence="2">Uncharacterized protein</fullName>
    </submittedName>
</protein>
<feature type="transmembrane region" description="Helical" evidence="1">
    <location>
        <begin position="208"/>
        <end position="225"/>
    </location>
</feature>
<dbReference type="RefSeq" id="WP_067973238.1">
    <property type="nucleotide sequence ID" value="NZ_CAJHKM010000005.1"/>
</dbReference>
<dbReference type="Proteomes" id="UP000069912">
    <property type="component" value="Chromosome"/>
</dbReference>
<feature type="transmembrane region" description="Helical" evidence="1">
    <location>
        <begin position="184"/>
        <end position="202"/>
    </location>
</feature>
<feature type="transmembrane region" description="Helical" evidence="1">
    <location>
        <begin position="119"/>
        <end position="147"/>
    </location>
</feature>
<evidence type="ECO:0000313" key="3">
    <source>
        <dbReference type="EMBL" id="PKZ21158.1"/>
    </source>
</evidence>
<evidence type="ECO:0000313" key="5">
    <source>
        <dbReference type="Proteomes" id="UP000234239"/>
    </source>
</evidence>
<evidence type="ECO:0000256" key="1">
    <source>
        <dbReference type="SAM" id="Phobius"/>
    </source>
</evidence>
<keyword evidence="1" id="KW-0812">Transmembrane</keyword>
<dbReference type="EMBL" id="CP014160">
    <property type="protein sequence ID" value="AMB93891.1"/>
    <property type="molecule type" value="Genomic_DNA"/>
</dbReference>
<dbReference type="AlphaFoldDB" id="A0A109RDE4"/>
<reference evidence="4" key="2">
    <citation type="submission" date="2016-01" db="EMBL/GenBank/DDBJ databases">
        <title>Six Aerococcus type strain genome sequencing and assembly using PacBio and Illumina Hiseq.</title>
        <authorList>
            <person name="Carkaci D."/>
            <person name="Dargis R."/>
            <person name="Nielsen X.C."/>
            <person name="Skovgaard O."/>
            <person name="Fuursted K."/>
            <person name="Christensen J.J."/>
        </authorList>
    </citation>
    <scope>NUCLEOTIDE SEQUENCE [LARGE SCALE GENOMIC DNA]</scope>
    <source>
        <strain evidence="4">CCUG43001</strain>
    </source>
</reference>
<feature type="transmembrane region" description="Helical" evidence="1">
    <location>
        <begin position="50"/>
        <end position="70"/>
    </location>
</feature>
<dbReference type="Proteomes" id="UP000234239">
    <property type="component" value="Unassembled WGS sequence"/>
</dbReference>
<feature type="transmembrane region" description="Helical" evidence="1">
    <location>
        <begin position="21"/>
        <end position="44"/>
    </location>
</feature>
<dbReference type="OrthoDB" id="2052735at2"/>
<sequence>MAENKRKIESDTQYSREINRLGRITSIIALMGMFMVPLGTAYWLGVGLDFGKALAAASGLIAIFLPTAVVENISFYPILGAGAMYLSSITGNITNLKIPVTVAGQKIAGVEPGTDKGNVIAIICVGISSIVTIIILILGAFLIGSWLVPILNHPFLKPGFDQIIPALYGAITVPQILNHKKLSLAPILFAVGIFLILGPQGFAQYQSYILISCMIISVATAYFMYKKGHLSEY</sequence>
<accession>A0A109RDE4</accession>
<organism evidence="2 4">
    <name type="scientific">Aerococcus sanguinicola</name>
    <dbReference type="NCBI Taxonomy" id="119206"/>
    <lineage>
        <taxon>Bacteria</taxon>
        <taxon>Bacillati</taxon>
        <taxon>Bacillota</taxon>
        <taxon>Bacilli</taxon>
        <taxon>Lactobacillales</taxon>
        <taxon>Aerococcaceae</taxon>
        <taxon>Aerococcus</taxon>
    </lineage>
</organism>
<reference evidence="3 5" key="3">
    <citation type="submission" date="2017-12" db="EMBL/GenBank/DDBJ databases">
        <title>Phylogenetic diversity of female urinary microbiome.</title>
        <authorList>
            <person name="Thomas-White K."/>
            <person name="Wolfe A.J."/>
        </authorList>
    </citation>
    <scope>NUCLEOTIDE SEQUENCE [LARGE SCALE GENOMIC DNA]</scope>
    <source>
        <strain evidence="3 5">UMB0139</strain>
    </source>
</reference>
<reference evidence="2 4" key="1">
    <citation type="journal article" date="2016" name="Genome Announc.">
        <title>Complete Genome Sequences of Aerococcus christensenii CCUG 28831T, Aerococcus sanguinicola CCUG 43001T, Aerococcus urinae CCUG 36881T, Aerococcus urinaeequi CCUG 28094T, Aerococcus urinaehominis CCUG 42038 BT, and Aerococcus viridans CCUG 4311T.</title>
        <authorList>
            <person name="Carkaci D."/>
            <person name="Dargis R."/>
            <person name="Nielsen X.C."/>
            <person name="Skovgaard O."/>
            <person name="Fuursted K."/>
            <person name="Christensen J.J."/>
        </authorList>
    </citation>
    <scope>NUCLEOTIDE SEQUENCE [LARGE SCALE GENOMIC DNA]</scope>
    <source>
        <strain evidence="2 4">CCUG43001</strain>
    </source>
</reference>